<comment type="caution">
    <text evidence="3">The sequence shown here is derived from an EMBL/GenBank/DDBJ whole genome shotgun (WGS) entry which is preliminary data.</text>
</comment>
<dbReference type="AlphaFoldDB" id="A0A369J540"/>
<dbReference type="FunFam" id="3.40.1390.30:FF:000001">
    <property type="entry name" value="GTP cyclohydrolase 1 type 2"/>
    <property type="match status" value="1"/>
</dbReference>
<accession>A0A369J540</accession>
<dbReference type="SUPFAM" id="SSF102705">
    <property type="entry name" value="NIF3 (NGG1p interacting factor 3)-like"/>
    <property type="match status" value="1"/>
</dbReference>
<name>A0A369J540_HYPMA</name>
<feature type="binding site" evidence="2">
    <location>
        <position position="265"/>
    </location>
    <ligand>
        <name>a divalent metal cation</name>
        <dbReference type="ChEBI" id="CHEBI:60240"/>
        <label>1</label>
    </ligand>
</feature>
<feature type="binding site" evidence="2">
    <location>
        <position position="261"/>
    </location>
    <ligand>
        <name>a divalent metal cation</name>
        <dbReference type="ChEBI" id="CHEBI:60240"/>
        <label>1</label>
    </ligand>
</feature>
<dbReference type="Proteomes" id="UP000076154">
    <property type="component" value="Unassembled WGS sequence"/>
</dbReference>
<protein>
    <submittedName>
        <fullName evidence="3">Protein NIF3</fullName>
    </submittedName>
</protein>
<dbReference type="GO" id="GO:0005739">
    <property type="term" value="C:mitochondrion"/>
    <property type="evidence" value="ECO:0007669"/>
    <property type="project" value="TreeGrafter"/>
</dbReference>
<dbReference type="PANTHER" id="PTHR13799:SF13">
    <property type="entry name" value="NIF3-LIKE PROTEIN 1"/>
    <property type="match status" value="1"/>
</dbReference>
<evidence type="ECO:0000256" key="1">
    <source>
        <dbReference type="ARBA" id="ARBA00006964"/>
    </source>
</evidence>
<organism evidence="3 4">
    <name type="scientific">Hypsizygus marmoreus</name>
    <name type="common">White beech mushroom</name>
    <name type="synonym">Agaricus marmoreus</name>
    <dbReference type="NCBI Taxonomy" id="39966"/>
    <lineage>
        <taxon>Eukaryota</taxon>
        <taxon>Fungi</taxon>
        <taxon>Dikarya</taxon>
        <taxon>Basidiomycota</taxon>
        <taxon>Agaricomycotina</taxon>
        <taxon>Agaricomycetes</taxon>
        <taxon>Agaricomycetidae</taxon>
        <taxon>Agaricales</taxon>
        <taxon>Tricholomatineae</taxon>
        <taxon>Lyophyllaceae</taxon>
        <taxon>Hypsizygus</taxon>
    </lineage>
</organism>
<dbReference type="Pfam" id="PF01784">
    <property type="entry name" value="DUF34_NIF3"/>
    <property type="match status" value="1"/>
</dbReference>
<dbReference type="InterPro" id="IPR002678">
    <property type="entry name" value="DUF34/NIF3"/>
</dbReference>
<keyword evidence="2" id="KW-0479">Metal-binding</keyword>
<evidence type="ECO:0000313" key="3">
    <source>
        <dbReference type="EMBL" id="RDB15727.1"/>
    </source>
</evidence>
<sequence length="305" mass="32749">MFFTFLSVPAVSCNIQRRLLIMANPILKSVCRAMERIAPLHLAESWDNVGLLLESPVQSLTRKHVLLTIDLTTSVLSEALGNDTSVIISYHPPIFKGLQSLSLANPLQASLLQCAAQGISIYSPHTALDSVWGGVNDWLAEGILDGKESGKVASLISDKVNAVGTSEGGEGRLVTLHSSIGMEVLERRIKNYLKLSHIQVGYAALSTDIRLSPIRTIAVCAGSGGSMLVGNKADVYFTGEMSHYEVLAAVAAGTNVILCGHTNTERGYLPVLATKLRHELYQDPGEAAGVEVLVSQNDKHPLRIV</sequence>
<feature type="binding site" evidence="2">
    <location>
        <position position="129"/>
    </location>
    <ligand>
        <name>a divalent metal cation</name>
        <dbReference type="ChEBI" id="CHEBI:60240"/>
        <label>1</label>
    </ligand>
</feature>
<dbReference type="NCBIfam" id="TIGR00486">
    <property type="entry name" value="YbgI_SA1388"/>
    <property type="match status" value="1"/>
</dbReference>
<dbReference type="InterPro" id="IPR036069">
    <property type="entry name" value="DUF34/NIF3_sf"/>
</dbReference>
<dbReference type="FunCoup" id="A0A369J540">
    <property type="interactions" value="539"/>
</dbReference>
<dbReference type="GO" id="GO:0046872">
    <property type="term" value="F:metal ion binding"/>
    <property type="evidence" value="ECO:0007669"/>
    <property type="project" value="UniProtKB-KW"/>
</dbReference>
<gene>
    <name evidence="3" type="primary">SPCC126.12</name>
    <name evidence="3" type="ORF">Hypma_003965</name>
</gene>
<dbReference type="EMBL" id="LUEZ02000143">
    <property type="protein sequence ID" value="RDB15727.1"/>
    <property type="molecule type" value="Genomic_DNA"/>
</dbReference>
<reference evidence="3" key="1">
    <citation type="submission" date="2018-04" db="EMBL/GenBank/DDBJ databases">
        <title>Whole genome sequencing of Hypsizygus marmoreus.</title>
        <authorList>
            <person name="Choi I.-G."/>
            <person name="Min B."/>
            <person name="Kim J.-G."/>
            <person name="Kim S."/>
            <person name="Oh Y.-L."/>
            <person name="Kong W.-S."/>
            <person name="Park H."/>
            <person name="Jeong J."/>
            <person name="Song E.-S."/>
        </authorList>
    </citation>
    <scope>NUCLEOTIDE SEQUENCE [LARGE SCALE GENOMIC DNA]</scope>
    <source>
        <strain evidence="3">51987-8</strain>
    </source>
</reference>
<comment type="similarity">
    <text evidence="1">Belongs to the GTP cyclohydrolase I type 2/NIF3 family.</text>
</comment>
<dbReference type="Gene3D" id="3.40.1390.30">
    <property type="entry name" value="NIF3 (NGG1p interacting factor 3)-like"/>
    <property type="match status" value="1"/>
</dbReference>
<evidence type="ECO:0000256" key="2">
    <source>
        <dbReference type="PIRSR" id="PIRSR602678-1"/>
    </source>
</evidence>
<feature type="binding site" evidence="2">
    <location>
        <position position="91"/>
    </location>
    <ligand>
        <name>a divalent metal cation</name>
        <dbReference type="ChEBI" id="CHEBI:60240"/>
        <label>1</label>
    </ligand>
</feature>
<dbReference type="OrthoDB" id="3345469at2759"/>
<evidence type="ECO:0000313" key="4">
    <source>
        <dbReference type="Proteomes" id="UP000076154"/>
    </source>
</evidence>
<dbReference type="PANTHER" id="PTHR13799">
    <property type="entry name" value="NGG1 INTERACTING FACTOR 3"/>
    <property type="match status" value="1"/>
</dbReference>
<dbReference type="InParanoid" id="A0A369J540"/>
<dbReference type="STRING" id="39966.A0A369J540"/>
<proteinExistence type="inferred from homology"/>
<keyword evidence="4" id="KW-1185">Reference proteome</keyword>